<dbReference type="EMBL" id="JADBEM010000001">
    <property type="protein sequence ID" value="MBE1609546.1"/>
    <property type="molecule type" value="Genomic_DNA"/>
</dbReference>
<dbReference type="SMART" id="SM00855">
    <property type="entry name" value="PGAM"/>
    <property type="match status" value="1"/>
</dbReference>
<dbReference type="CDD" id="cd07067">
    <property type="entry name" value="HP_PGM_like"/>
    <property type="match status" value="1"/>
</dbReference>
<dbReference type="PIRSF" id="PIRSF036922">
    <property type="entry name" value="RNaseH_PGAM"/>
    <property type="match status" value="1"/>
</dbReference>
<evidence type="ECO:0000256" key="3">
    <source>
        <dbReference type="PIRSR" id="PIRSR613078-2"/>
    </source>
</evidence>
<feature type="active site" description="Proton donor/acceptor; for phosphatase activity" evidence="1">
    <location>
        <position position="286"/>
    </location>
</feature>
<evidence type="ECO:0000313" key="6">
    <source>
        <dbReference type="EMBL" id="MBE1609546.1"/>
    </source>
</evidence>
<dbReference type="SUPFAM" id="SSF53098">
    <property type="entry name" value="Ribonuclease H-like"/>
    <property type="match status" value="1"/>
</dbReference>
<accession>A0A927MYZ5</accession>
<proteinExistence type="predicted"/>
<organism evidence="6 7">
    <name type="scientific">Actinopolymorpha pittospori</name>
    <dbReference type="NCBI Taxonomy" id="648752"/>
    <lineage>
        <taxon>Bacteria</taxon>
        <taxon>Bacillati</taxon>
        <taxon>Actinomycetota</taxon>
        <taxon>Actinomycetes</taxon>
        <taxon>Propionibacteriales</taxon>
        <taxon>Actinopolymorphaceae</taxon>
        <taxon>Actinopolymorpha</taxon>
    </lineage>
</organism>
<dbReference type="Pfam" id="PF13456">
    <property type="entry name" value="RVT_3"/>
    <property type="match status" value="1"/>
</dbReference>
<feature type="compositionally biased region" description="Basic and acidic residues" evidence="4">
    <location>
        <begin position="176"/>
        <end position="187"/>
    </location>
</feature>
<dbReference type="Pfam" id="PF00300">
    <property type="entry name" value="His_Phos_1"/>
    <property type="match status" value="1"/>
</dbReference>
<dbReference type="GO" id="GO:0004619">
    <property type="term" value="F:phosphoglycerate mutase activity"/>
    <property type="evidence" value="ECO:0007669"/>
    <property type="project" value="UniProtKB-EC"/>
</dbReference>
<sequence length="405" mass="42884">MSAIGHQADANRRRLVVEADGGSRGNPGPAAFGALVRDPGSGAVLAEAAEPIGTATNNVAEYRGLIAGLRLTREIDQGAAVEVRMDSKLVVEQMAGRWKVKHADMRRLALEAREIAPPDTVWTWVPRERNKAADALLNKVLDGGDPVWAITGVASADGADSGTPGSGQPGSVSPEDVTRATSEEEPRPLLGWGDATGSATTLLLVRHGETVRSVAKRFSGTGGEDVSLTERGRAQAQAAAALVAARADRSEIAAVVSSPLRRTRETAAFVAEALGLPVTVEPGFAETAFGDWDGLTFAEVRDRWPAQMDAWLASTAVAPPNGESFDDVLRRVRSARDRLIRNYAGRSVVVVTHVTPIKLLTCMALDVPTRTVFRMELPPGSATELQWYADGLAALRSFGVVPSDS</sequence>
<dbReference type="EC" id="5.4.2.12" evidence="6"/>
<feature type="active site" description="Proton donor/acceptor" evidence="2">
    <location>
        <position position="286"/>
    </location>
</feature>
<feature type="binding site" evidence="3">
    <location>
        <position position="262"/>
    </location>
    <ligand>
        <name>substrate</name>
    </ligand>
</feature>
<dbReference type="RefSeq" id="WP_202896647.1">
    <property type="nucleotide sequence ID" value="NZ_BAABJL010000201.1"/>
</dbReference>
<dbReference type="InterPro" id="IPR029033">
    <property type="entry name" value="His_PPase_superfam"/>
</dbReference>
<feature type="domain" description="RNase H type-1" evidence="5">
    <location>
        <begin position="11"/>
        <end position="150"/>
    </location>
</feature>
<protein>
    <submittedName>
        <fullName evidence="6">Phosphoglycerate mutase</fullName>
        <ecNumber evidence="6">5.4.2.12</ecNumber>
    </submittedName>
</protein>
<gene>
    <name evidence="6" type="ORF">HEB94_006394</name>
</gene>
<evidence type="ECO:0000313" key="7">
    <source>
        <dbReference type="Proteomes" id="UP000638648"/>
    </source>
</evidence>
<dbReference type="Gene3D" id="3.30.420.10">
    <property type="entry name" value="Ribonuclease H-like superfamily/Ribonuclease H"/>
    <property type="match status" value="1"/>
</dbReference>
<dbReference type="PANTHER" id="PTHR48100:SF1">
    <property type="entry name" value="HISTIDINE PHOSPHATASE FAMILY PROTEIN-RELATED"/>
    <property type="match status" value="1"/>
</dbReference>
<dbReference type="SUPFAM" id="SSF53254">
    <property type="entry name" value="Phosphoglycerate mutase-like"/>
    <property type="match status" value="1"/>
</dbReference>
<dbReference type="InterPro" id="IPR036397">
    <property type="entry name" value="RNaseH_sf"/>
</dbReference>
<keyword evidence="6" id="KW-0413">Isomerase</keyword>
<dbReference type="InterPro" id="IPR013078">
    <property type="entry name" value="His_Pase_superF_clade-1"/>
</dbReference>
<dbReference type="NCBIfam" id="NF005567">
    <property type="entry name" value="PRK07238.1"/>
    <property type="match status" value="1"/>
</dbReference>
<dbReference type="GO" id="GO:0016791">
    <property type="term" value="F:phosphatase activity"/>
    <property type="evidence" value="ECO:0007669"/>
    <property type="project" value="TreeGrafter"/>
</dbReference>
<dbReference type="InterPro" id="IPR012337">
    <property type="entry name" value="RNaseH-like_sf"/>
</dbReference>
<dbReference type="PANTHER" id="PTHR48100">
    <property type="entry name" value="BROAD-SPECIFICITY PHOSPHATASE YOR283W-RELATED"/>
    <property type="match status" value="1"/>
</dbReference>
<dbReference type="GO" id="GO:0004523">
    <property type="term" value="F:RNA-DNA hybrid ribonuclease activity"/>
    <property type="evidence" value="ECO:0007669"/>
    <property type="project" value="InterPro"/>
</dbReference>
<dbReference type="InterPro" id="IPR014636">
    <property type="entry name" value="RNaseH/PGlycerate_mutase"/>
</dbReference>
<dbReference type="Gene3D" id="3.40.50.1240">
    <property type="entry name" value="Phosphoglycerate mutase-like"/>
    <property type="match status" value="1"/>
</dbReference>
<evidence type="ECO:0000259" key="5">
    <source>
        <dbReference type="PROSITE" id="PS50879"/>
    </source>
</evidence>
<dbReference type="PROSITE" id="PS50879">
    <property type="entry name" value="RNASE_H_1"/>
    <property type="match status" value="1"/>
</dbReference>
<feature type="active site" description="Tele-phosphohistidine intermediate" evidence="1">
    <location>
        <position position="207"/>
    </location>
</feature>
<feature type="region of interest" description="Disordered" evidence="4">
    <location>
        <begin position="155"/>
        <end position="194"/>
    </location>
</feature>
<keyword evidence="7" id="KW-1185">Reference proteome</keyword>
<dbReference type="InterPro" id="IPR002156">
    <property type="entry name" value="RNaseH_domain"/>
</dbReference>
<dbReference type="CDD" id="cd09279">
    <property type="entry name" value="RNase_HI_like"/>
    <property type="match status" value="1"/>
</dbReference>
<dbReference type="GO" id="GO:0005737">
    <property type="term" value="C:cytoplasm"/>
    <property type="evidence" value="ECO:0007669"/>
    <property type="project" value="TreeGrafter"/>
</dbReference>
<evidence type="ECO:0000256" key="2">
    <source>
        <dbReference type="PIRSR" id="PIRSR613078-1"/>
    </source>
</evidence>
<evidence type="ECO:0000256" key="1">
    <source>
        <dbReference type="PIRSR" id="PIRSR036922-1"/>
    </source>
</evidence>
<dbReference type="AlphaFoldDB" id="A0A927MYZ5"/>
<name>A0A927MYZ5_9ACTN</name>
<dbReference type="Proteomes" id="UP000638648">
    <property type="component" value="Unassembled WGS sequence"/>
</dbReference>
<comment type="caution">
    <text evidence="6">The sequence shown here is derived from an EMBL/GenBank/DDBJ whole genome shotgun (WGS) entry which is preliminary data.</text>
</comment>
<evidence type="ECO:0000256" key="4">
    <source>
        <dbReference type="SAM" id="MobiDB-lite"/>
    </source>
</evidence>
<dbReference type="InterPro" id="IPR050275">
    <property type="entry name" value="PGM_Phosphatase"/>
</dbReference>
<reference evidence="6" key="1">
    <citation type="submission" date="2020-10" db="EMBL/GenBank/DDBJ databases">
        <title>Sequencing the genomes of 1000 actinobacteria strains.</title>
        <authorList>
            <person name="Klenk H.-P."/>
        </authorList>
    </citation>
    <scope>NUCLEOTIDE SEQUENCE</scope>
    <source>
        <strain evidence="6">DSM 45354</strain>
    </source>
</reference>
<dbReference type="GO" id="GO:0003676">
    <property type="term" value="F:nucleic acid binding"/>
    <property type="evidence" value="ECO:0007669"/>
    <property type="project" value="InterPro"/>
</dbReference>
<feature type="binding site" evidence="3">
    <location>
        <begin position="221"/>
        <end position="222"/>
    </location>
    <ligand>
        <name>substrate</name>
    </ligand>
</feature>